<name>A0ABS6T883_9RHOB</name>
<comment type="caution">
    <text evidence="2">The sequence shown here is derived from an EMBL/GenBank/DDBJ whole genome shotgun (WGS) entry which is preliminary data.</text>
</comment>
<accession>A0ABS6T883</accession>
<protein>
    <submittedName>
        <fullName evidence="2">CTP synthetase</fullName>
    </submittedName>
</protein>
<keyword evidence="1" id="KW-1133">Transmembrane helix</keyword>
<dbReference type="RefSeq" id="WP_218393991.1">
    <property type="nucleotide sequence ID" value="NZ_JAHUZE010000004.1"/>
</dbReference>
<organism evidence="2 3">
    <name type="scientific">Maritimibacter dapengensis</name>
    <dbReference type="NCBI Taxonomy" id="2836868"/>
    <lineage>
        <taxon>Bacteria</taxon>
        <taxon>Pseudomonadati</taxon>
        <taxon>Pseudomonadota</taxon>
        <taxon>Alphaproteobacteria</taxon>
        <taxon>Rhodobacterales</taxon>
        <taxon>Roseobacteraceae</taxon>
        <taxon>Maritimibacter</taxon>
    </lineage>
</organism>
<proteinExistence type="predicted"/>
<sequence length="58" mass="6039">MTRLVLFLHSMIGTTLAGVTVVVALVSGVSGLWPLVGAAAAGWVVGWPIARIVARRIQ</sequence>
<evidence type="ECO:0000256" key="1">
    <source>
        <dbReference type="SAM" id="Phobius"/>
    </source>
</evidence>
<keyword evidence="1" id="KW-0812">Transmembrane</keyword>
<dbReference type="Proteomes" id="UP000756530">
    <property type="component" value="Unassembled WGS sequence"/>
</dbReference>
<reference evidence="2 3" key="1">
    <citation type="submission" date="2021-05" db="EMBL/GenBank/DDBJ databases">
        <title>Culturable bacteria isolated from Daya Bay.</title>
        <authorList>
            <person name="Zheng W."/>
            <person name="Yu S."/>
            <person name="Huang Y."/>
        </authorList>
    </citation>
    <scope>NUCLEOTIDE SEQUENCE [LARGE SCALE GENOMIC DNA]</scope>
    <source>
        <strain evidence="2 3">DP4N28-5</strain>
    </source>
</reference>
<evidence type="ECO:0000313" key="2">
    <source>
        <dbReference type="EMBL" id="MBV7380807.1"/>
    </source>
</evidence>
<gene>
    <name evidence="2" type="ORF">KJP28_17915</name>
</gene>
<keyword evidence="3" id="KW-1185">Reference proteome</keyword>
<evidence type="ECO:0000313" key="3">
    <source>
        <dbReference type="Proteomes" id="UP000756530"/>
    </source>
</evidence>
<feature type="transmembrane region" description="Helical" evidence="1">
    <location>
        <begin position="33"/>
        <end position="54"/>
    </location>
</feature>
<keyword evidence="1" id="KW-0472">Membrane</keyword>
<dbReference type="EMBL" id="JAHUZE010000004">
    <property type="protein sequence ID" value="MBV7380807.1"/>
    <property type="molecule type" value="Genomic_DNA"/>
</dbReference>